<dbReference type="Pfam" id="PF00934">
    <property type="entry name" value="PE"/>
    <property type="match status" value="1"/>
</dbReference>
<gene>
    <name evidence="1" type="ORF">ERS007703_05130</name>
</gene>
<evidence type="ECO:0000313" key="2">
    <source>
        <dbReference type="Proteomes" id="UP000038802"/>
    </source>
</evidence>
<protein>
    <submittedName>
        <fullName evidence="1">PE family protein</fullName>
    </submittedName>
</protein>
<dbReference type="STRING" id="115862.BBG46_15750"/>
<proteinExistence type="predicted"/>
<dbReference type="Proteomes" id="UP000038802">
    <property type="component" value="Unassembled WGS sequence"/>
</dbReference>
<dbReference type="AlphaFoldDB" id="A0A0E9A9D9"/>
<sequence>MVAPAADPVSLQSAVGFSALGSEHAAIAGEGVEELGRSGVAVGESGIGYAAGDAVAAATYLVSGGSL</sequence>
<accession>A0A0E9A9D9</accession>
<reference evidence="2" key="1">
    <citation type="submission" date="2015-03" db="EMBL/GenBank/DDBJ databases">
        <authorList>
            <consortium name="Pathogen Informatics"/>
        </authorList>
    </citation>
    <scope>NUCLEOTIDE SEQUENCE [LARGE SCALE GENOMIC DNA]</scope>
    <source>
        <strain evidence="2">K00500041</strain>
    </source>
</reference>
<evidence type="ECO:0000313" key="1">
    <source>
        <dbReference type="EMBL" id="COX36402.1"/>
    </source>
</evidence>
<dbReference type="EMBL" id="CSAE01001169">
    <property type="protein sequence ID" value="COX36402.1"/>
    <property type="molecule type" value="Genomic_DNA"/>
</dbReference>
<dbReference type="InterPro" id="IPR000084">
    <property type="entry name" value="PE-PGRS_N"/>
</dbReference>
<name>A0A0E9A9D9_MYCTX</name>
<organism evidence="1 2">
    <name type="scientific">Mycobacterium tuberculosis</name>
    <dbReference type="NCBI Taxonomy" id="1773"/>
    <lineage>
        <taxon>Bacteria</taxon>
        <taxon>Bacillati</taxon>
        <taxon>Actinomycetota</taxon>
        <taxon>Actinomycetes</taxon>
        <taxon>Mycobacteriales</taxon>
        <taxon>Mycobacteriaceae</taxon>
        <taxon>Mycobacterium</taxon>
        <taxon>Mycobacterium tuberculosis complex</taxon>
    </lineage>
</organism>